<evidence type="ECO:0000313" key="2">
    <source>
        <dbReference type="Proteomes" id="UP000094569"/>
    </source>
</evidence>
<gene>
    <name evidence="1" type="ORF">SI65_09384</name>
</gene>
<dbReference type="EMBL" id="JXNT01000018">
    <property type="protein sequence ID" value="ODM15145.1"/>
    <property type="molecule type" value="Genomic_DNA"/>
</dbReference>
<dbReference type="VEuPathDB" id="FungiDB:SI65_09384"/>
<comment type="caution">
    <text evidence="1">The sequence shown here is derived from an EMBL/GenBank/DDBJ whole genome shotgun (WGS) entry which is preliminary data.</text>
</comment>
<dbReference type="STRING" id="573508.A0A1E3B2G2"/>
<evidence type="ECO:0000313" key="1">
    <source>
        <dbReference type="EMBL" id="ODM15145.1"/>
    </source>
</evidence>
<dbReference type="AlphaFoldDB" id="A0A1E3B2G2"/>
<accession>A0A1E3B2G2</accession>
<proteinExistence type="predicted"/>
<sequence>MDKKDSWINPFNFNKNLVVSKLGIGAGFRYATVVVHGPDRLEAAGNIKVGKEFEADMALSLGIGKDQVISFSMSEANIMKLVKFAAEMADIKALENIEGADDILVFRDLKFYLSTGAKVFDVYYEPSIPIKGSVEFLKKKGDSEGRLKDDGFMIKAGLDNFNIGGLEIRSAKDDGKRATMDITMTKETQKILIDGMIRFHDLHLKMYIDADMQERRLDADVSIEFLEELSFKMKAKARIPETKTLDGLLVRFEAELRPDLFGAIFDGINNGIDPRTPIG</sequence>
<name>A0A1E3B2G2_ASPCR</name>
<protein>
    <submittedName>
        <fullName evidence="1">Uncharacterized protein</fullName>
    </submittedName>
</protein>
<organism evidence="1 2">
    <name type="scientific">Aspergillus cristatus</name>
    <name type="common">Chinese Fuzhuan brick tea-fermentation fungus</name>
    <name type="synonym">Eurotium cristatum</name>
    <dbReference type="NCBI Taxonomy" id="573508"/>
    <lineage>
        <taxon>Eukaryota</taxon>
        <taxon>Fungi</taxon>
        <taxon>Dikarya</taxon>
        <taxon>Ascomycota</taxon>
        <taxon>Pezizomycotina</taxon>
        <taxon>Eurotiomycetes</taxon>
        <taxon>Eurotiomycetidae</taxon>
        <taxon>Eurotiales</taxon>
        <taxon>Aspergillaceae</taxon>
        <taxon>Aspergillus</taxon>
        <taxon>Aspergillus subgen. Aspergillus</taxon>
    </lineage>
</organism>
<dbReference type="OrthoDB" id="3219467at2759"/>
<reference evidence="1 2" key="1">
    <citation type="journal article" date="2016" name="BMC Genomics">
        <title>Comparative genomic and transcriptomic analyses of the Fuzhuan brick tea-fermentation fungus Aspergillus cristatus.</title>
        <authorList>
            <person name="Ge Y."/>
            <person name="Wang Y."/>
            <person name="Liu Y."/>
            <person name="Tan Y."/>
            <person name="Ren X."/>
            <person name="Zhang X."/>
            <person name="Hyde K.D."/>
            <person name="Liu Y."/>
            <person name="Liu Z."/>
        </authorList>
    </citation>
    <scope>NUCLEOTIDE SEQUENCE [LARGE SCALE GENOMIC DNA]</scope>
    <source>
        <strain evidence="1 2">GZAAS20.1005</strain>
    </source>
</reference>
<keyword evidence="2" id="KW-1185">Reference proteome</keyword>
<dbReference type="Proteomes" id="UP000094569">
    <property type="component" value="Unassembled WGS sequence"/>
</dbReference>